<evidence type="ECO:0000313" key="2">
    <source>
        <dbReference type="Proteomes" id="UP001164459"/>
    </source>
</evidence>
<proteinExistence type="predicted"/>
<dbReference type="Proteomes" id="UP001164459">
    <property type="component" value="Chromosome"/>
</dbReference>
<sequence length="428" mass="46860">MSRNAIPTGFACPAALRVVQREPWYVATSELVNGEPDQLAGPTRRVKLGERVTYWGLDAASGDSLTVSLGRLDPSEFAAAAEAARAEEPDAELDPRFESDIHRLDGSWRGLGFKARAGAAARAWRDWLATQPEGRQVESFVVGWQAPDVGELAKQPRLLHWTEAERLTLCILGADVDGCWSTRPAQIEYAALDRDEGDEGLLEVRVTDGGKAGWWRYDLATQQWSVRSVKGAEQAGGARQFSPSTERASFPPALAGEWVRSLGDGWAVAGDYDYDSQGLVPAARWLARRHDSTWRLGGLGGDELVELGEWRDPETFALVVGHEDLSSGDGLGYGGRRLSLFRTDGEWLAPAGWLPLPLHGMAMMRREGGWEYEHSLTLAKPGCLAVALRRSVHWRLKNGARRESKLPLPMPSLEGAWTAGPEGLVRGC</sequence>
<dbReference type="EMBL" id="CP114040">
    <property type="protein sequence ID" value="WAS90859.1"/>
    <property type="molecule type" value="Genomic_DNA"/>
</dbReference>
<accession>A0ABY7GVC8</accession>
<keyword evidence="2" id="KW-1185">Reference proteome</keyword>
<organism evidence="1 2">
    <name type="scientific">Nannocystis punicea</name>
    <dbReference type="NCBI Taxonomy" id="2995304"/>
    <lineage>
        <taxon>Bacteria</taxon>
        <taxon>Pseudomonadati</taxon>
        <taxon>Myxococcota</taxon>
        <taxon>Polyangia</taxon>
        <taxon>Nannocystales</taxon>
        <taxon>Nannocystaceae</taxon>
        <taxon>Nannocystis</taxon>
    </lineage>
</organism>
<dbReference type="RefSeq" id="WP_269033186.1">
    <property type="nucleotide sequence ID" value="NZ_CP114040.1"/>
</dbReference>
<reference evidence="1" key="1">
    <citation type="submission" date="2022-11" db="EMBL/GenBank/DDBJ databases">
        <title>Minimal conservation of predation-associated metabolite biosynthetic gene clusters underscores biosynthetic potential of Myxococcota including descriptions for ten novel species: Archangium lansinium sp. nov., Myxococcus landrumus sp. nov., Nannocystis bai.</title>
        <authorList>
            <person name="Ahearne A."/>
            <person name="Stevens C."/>
            <person name="Dowd S."/>
        </authorList>
    </citation>
    <scope>NUCLEOTIDE SEQUENCE</scope>
    <source>
        <strain evidence="1">Fl3</strain>
    </source>
</reference>
<protein>
    <recommendedName>
        <fullName evidence="3">DUF4178 domain-containing protein</fullName>
    </recommendedName>
</protein>
<name>A0ABY7GVC8_9BACT</name>
<evidence type="ECO:0008006" key="3">
    <source>
        <dbReference type="Google" id="ProtNLM"/>
    </source>
</evidence>
<evidence type="ECO:0000313" key="1">
    <source>
        <dbReference type="EMBL" id="WAS90859.1"/>
    </source>
</evidence>
<gene>
    <name evidence="1" type="ORF">O0S08_32120</name>
</gene>